<dbReference type="Proteomes" id="UP001149079">
    <property type="component" value="Unassembled WGS sequence"/>
</dbReference>
<proteinExistence type="predicted"/>
<sequence length="249" mass="26696">MATVLTTPFVQPSGCTLAVELTTITTSALGTPTTITVLASNAAAPGFPSCQPSGWNTGAKYDDLFTFSPAVCPQDWTYFEMSSTKHYSAAYCCASGFGFSGEWYALPTSALTPVCARTFSAGETTITAPLVSRTDATGTFTEGVIVHRAWHVTWAESDTATMSPSLPPLTSGKYLARWEPGQAVPDGWYDRHNGDNSGIRGWSSLLYFTEIGVPLIGVAILACGAWLCIRRRRKHRARQAAGNIGLRPK</sequence>
<keyword evidence="1" id="KW-1133">Transmembrane helix</keyword>
<organism evidence="2 3">
    <name type="scientific">Penicillium bovifimosum</name>
    <dbReference type="NCBI Taxonomy" id="126998"/>
    <lineage>
        <taxon>Eukaryota</taxon>
        <taxon>Fungi</taxon>
        <taxon>Dikarya</taxon>
        <taxon>Ascomycota</taxon>
        <taxon>Pezizomycotina</taxon>
        <taxon>Eurotiomycetes</taxon>
        <taxon>Eurotiomycetidae</taxon>
        <taxon>Eurotiales</taxon>
        <taxon>Aspergillaceae</taxon>
        <taxon>Penicillium</taxon>
    </lineage>
</organism>
<evidence type="ECO:0000313" key="2">
    <source>
        <dbReference type="EMBL" id="KAJ5121653.1"/>
    </source>
</evidence>
<keyword evidence="1" id="KW-0472">Membrane</keyword>
<comment type="caution">
    <text evidence="2">The sequence shown here is derived from an EMBL/GenBank/DDBJ whole genome shotgun (WGS) entry which is preliminary data.</text>
</comment>
<dbReference type="OrthoDB" id="4364105at2759"/>
<reference evidence="2" key="2">
    <citation type="journal article" date="2023" name="IMA Fungus">
        <title>Comparative genomic study of the Penicillium genus elucidates a diverse pangenome and 15 lateral gene transfer events.</title>
        <authorList>
            <person name="Petersen C."/>
            <person name="Sorensen T."/>
            <person name="Nielsen M.R."/>
            <person name="Sondergaard T.E."/>
            <person name="Sorensen J.L."/>
            <person name="Fitzpatrick D.A."/>
            <person name="Frisvad J.C."/>
            <person name="Nielsen K.L."/>
        </authorList>
    </citation>
    <scope>NUCLEOTIDE SEQUENCE</scope>
    <source>
        <strain evidence="2">IBT 22155</strain>
    </source>
</reference>
<name>A0A9W9GJM4_9EURO</name>
<dbReference type="RefSeq" id="XP_056518157.1">
    <property type="nucleotide sequence ID" value="XM_056670358.1"/>
</dbReference>
<keyword evidence="3" id="KW-1185">Reference proteome</keyword>
<dbReference type="AlphaFoldDB" id="A0A9W9GJM4"/>
<evidence type="ECO:0000313" key="3">
    <source>
        <dbReference type="Proteomes" id="UP001149079"/>
    </source>
</evidence>
<reference evidence="2" key="1">
    <citation type="submission" date="2022-11" db="EMBL/GenBank/DDBJ databases">
        <authorList>
            <person name="Petersen C."/>
        </authorList>
    </citation>
    <scope>NUCLEOTIDE SEQUENCE</scope>
    <source>
        <strain evidence="2">IBT 22155</strain>
    </source>
</reference>
<evidence type="ECO:0000256" key="1">
    <source>
        <dbReference type="SAM" id="Phobius"/>
    </source>
</evidence>
<protein>
    <submittedName>
        <fullName evidence="2">Uncharacterized protein</fullName>
    </submittedName>
</protein>
<accession>A0A9W9GJM4</accession>
<keyword evidence="1" id="KW-0812">Transmembrane</keyword>
<dbReference type="EMBL" id="JAPQKL010000007">
    <property type="protein sequence ID" value="KAJ5121653.1"/>
    <property type="molecule type" value="Genomic_DNA"/>
</dbReference>
<dbReference type="GeneID" id="81409528"/>
<gene>
    <name evidence="2" type="ORF">N7515_009614</name>
</gene>
<feature type="transmembrane region" description="Helical" evidence="1">
    <location>
        <begin position="205"/>
        <end position="229"/>
    </location>
</feature>